<dbReference type="Gene3D" id="3.30.420.10">
    <property type="entry name" value="Ribonuclease H-like superfamily/Ribonuclease H"/>
    <property type="match status" value="1"/>
</dbReference>
<feature type="domain" description="PWWP" evidence="4">
    <location>
        <begin position="1424"/>
        <end position="1484"/>
    </location>
</feature>
<feature type="region of interest" description="Disordered" evidence="3">
    <location>
        <begin position="2634"/>
        <end position="2661"/>
    </location>
</feature>
<feature type="compositionally biased region" description="Polar residues" evidence="3">
    <location>
        <begin position="1806"/>
        <end position="1817"/>
    </location>
</feature>
<dbReference type="PANTHER" id="PTHR12801:SF159">
    <property type="entry name" value="C3H1-TYPE DOMAIN-CONTAINING PROTEIN"/>
    <property type="match status" value="1"/>
</dbReference>
<sequence>MTDDPAVPEVEAISCNELAWISVEGNPWWPVLVCDPTNLPPGLHSIGHLDMETVQAALTSTSESRLLYYFGRGTLALHTRTDVIRPWNCPEHHTLLQGHPMYTFRRQGVLCDFKNAMKEAQLHAEVRDNERRTAHSSHKSSLTYLDASVVSNNYHEEASQLPPGHIAFDVASATIVDGGSPKSSMGLGIPSSQSKYHLATPKVDVPQLDNSSSEEKAGTSIMDKISPGMQTDNPRLSLDCLEHNAPIAERESTDGNERNTFEKTMSTAQENIIFGDKIGNAVVGQTPASSATLEQASNTPEHANAKNDQHSPTGQVAYVAAVGSAIAGALKTLEPSDSNAQRVLADAELMAMAGDLGISLEIHTPTKQAGNFVISQHGMENSEMASIAEIQPQKFQSPWLINSPDPTAPFSEIPPLNSVAWMKKRAGPWWPVYICDPATIRSKLQNVKLSHYCNVALSRARTNSDFQLVYIFGLHTIGSYKFNNQRLKPWKCKEHSDFICCSSSEFNAKSPFSDFKVALLEAEDFLSKDESLRLFRSISPSCVDETTKTPKRSLSMELTTALVSRIAEEHSVDKENPSIKANENQNEDSSPHADMLPNESLAVELPLENVMWAKSNNGPFWPVYLCDPSKVRSNLHFLGNHHAPILYRARKNLQALRLVYFFGKHNFGLYKSNDHFKEWNCPEQQEYTQGENSGLRDESLFEEFSLAIMEAEEYLAADEIKRVLPRMTTTDMRDSNSSIVEISPASSLKYGKDTATDSPPREVIPPSPEGAIIHVPYDCVAWARSRNYPWWPVYVCDPQKLRSSLHILGDGHKNLLVQAKNDQTNLRLVFYFGLHKFGILKVNVRIRQINPWKCSEHELFLQGFPAGSLHGQSSIDCFVQAIQEATAYASSHESTRLLPRMILSDMNQHLEPPPQPLVAVQKNNGDEIDLGEVSQQISSVSNKKRRKIIAEIPVDTIAWSKSNSNPWWPVYVCDPFKLRAKLHHLGNRHRNLLVKAKQNSADHRLVYYFGRYVFGLIKLNGKVKPWGCVDQHDFVQGYPESSFNGQDDLDEFYTALKEAQDYLTADKESRLLPFFVASDMNPDIEPTILVCSATTVSSVSGGIEVSPVISTAHNADTSNANDTESSGQSNVSTGFEENAFASNTDIVQHSERDGSLVNHEITPKEATQCPIVEDEVFGIKPPEPCFSQSEVEKDLAVNETTSTLSDSRYDKDTHGESKKSFQEVNGAAKSETGIDSMSGVSIGSQEVQSIDEIHQIPHGSLAWARWSDGSWWPVYICDPFKIRYTLHNLGTRHHHNNNLAHAKKSSAHRLCYYFGRYYFGLQKKNLKPWNCPDHGLYLLGLGHFAVQKRDVFLTAIKEAQEYVDTDELLRLPPHMVSSDLDPTLEPPLLETSYEVPDERGVKGLDTSKHFSGLIPRESSTDVAFDSVGWAKYDGYPWWPIYVCDPTKVQSTLRALGNGHDYILNEALRKPDEYRILYFFGSHRFGLNENMAKTIQKWKGENHGLLLQGIPKTAMKKKDIPGSFSRAIDEANEFLASDQSILTFPDFFHEDTASNIPETEVVQENTSDQSAEPDVIKSIDIPFDCVAWAFLRGFPWLPVYVFNPFRLKSDLKHLGRGHASILEEARENPDTYRIVYYFGSHNFGLHTNPNETMKLWQCAEHNSFCFPTVDKKRRSNFRQQVKRALKEVSEFLATEERARLLPKMVATDMEPLSRADRLRPFSVATCTPPASKNIVQITKVTEKKTSKIKNEEPQQQSKSQSTQLMEPRSSSRMKRKSSPKALTFDNDSDTSINLPPQKKKGDRNDSLSKSTSKVKQLKNQSTSAIPYDSIAWGLLEGFPWLPVYVLDPFKLRSELHLLGKGHQGTLKKAKQYPDRYRIVYYFGSHNFGLHTRPESTLRLWNCAEHSEFVKGYPKTSCRGKKVLANLNDAVKEAECFALAEPSVRLLPYMVESDTNPNLAPPSPLFVPLNTLAWAISEGYPWMPVFVFDPCQLRPKLKRLGSGHRDLLRQARSNPDESRIVYYFGSHGFALHKLDGTLKPWNCPESTQYLEAKSDSLLYIKDNVMKDFDKAMHEVEVFNAMPESDRLLPEMEYDDFVTSGNTINSKIPTTRSPALIRHRERDLSDLPINFWQQDYERKSKRLRTPYNGPESSCTLHIDVGIALDKSLDEKELFSSGIAWVLWNDFIWWPVYICSPKQVRHHNYDENAIAEPNDASKLLIMVYHFGLKSFMHHSLDRLKPWKCDSHATYVQGEYASNGCEDVLLLLPDAIQEAEDFAECFVRTDDVQPPAPVDIIEHEYEVLGEPGMLTQLNGGESGDETLSDENDIDESTSENDEDESIDDITSDNDSAENIDIDYNMNAADDDQAHFLPIPNMHLVDTTPSDSPELPISSIWQVEVLQGKLYSPGEKEQSNTSMEDEHSLDADMIMTRDLVGPFFSVDVECVASGTGYAYVHDREVARIAIVGEDESTVFDSYVKPEKPVVSYLTELTGITAEHISTAQSLEHVIAELKKILPQESVLVGQSVDKDVQWLGLEAGKDFRQIFDVADLFRVPTTASYQYRYFSLRHVAKYLLEASIQESDHDPVVDAVYAMKVFKRYRYLHENSGHRQAVLQTLIKTPRTPSFAERHPVLDGVLMSPPKVDSSSVTDTEAPGMMAPATSSTDE</sequence>
<feature type="compositionally biased region" description="Polar residues" evidence="3">
    <location>
        <begin position="579"/>
        <end position="588"/>
    </location>
</feature>
<feature type="region of interest" description="Disordered" evidence="3">
    <location>
        <begin position="289"/>
        <end position="310"/>
    </location>
</feature>
<dbReference type="InterPro" id="IPR036397">
    <property type="entry name" value="RNaseH_sf"/>
</dbReference>
<dbReference type="GO" id="GO:0005634">
    <property type="term" value="C:nucleus"/>
    <property type="evidence" value="ECO:0007669"/>
    <property type="project" value="TreeGrafter"/>
</dbReference>
<feature type="domain" description="PWWP" evidence="4">
    <location>
        <begin position="15"/>
        <end position="87"/>
    </location>
</feature>
<dbReference type="GO" id="GO:0003676">
    <property type="term" value="F:nucleic acid binding"/>
    <property type="evidence" value="ECO:0007669"/>
    <property type="project" value="InterPro"/>
</dbReference>
<feature type="domain" description="PWWP" evidence="4">
    <location>
        <begin position="1826"/>
        <end position="1903"/>
    </location>
</feature>
<dbReference type="OrthoDB" id="62853at2759"/>
<feature type="region of interest" description="Disordered" evidence="3">
    <location>
        <begin position="1189"/>
        <end position="1227"/>
    </location>
</feature>
<dbReference type="SUPFAM" id="SSF53098">
    <property type="entry name" value="Ribonuclease H-like"/>
    <property type="match status" value="1"/>
</dbReference>
<dbReference type="PANTHER" id="PTHR12801">
    <property type="entry name" value="RNA EXONUCLEASE REXO1 / RECO3 FAMILY MEMBER-RELATED"/>
    <property type="match status" value="1"/>
</dbReference>
<dbReference type="PROSITE" id="PS50812">
    <property type="entry name" value="PWWP"/>
    <property type="match status" value="7"/>
</dbReference>
<dbReference type="SMART" id="SM00479">
    <property type="entry name" value="EXOIII"/>
    <property type="match status" value="1"/>
</dbReference>
<keyword evidence="7" id="KW-1185">Reference proteome</keyword>
<dbReference type="EMBL" id="CAADRA010005118">
    <property type="protein sequence ID" value="VFT85178.1"/>
    <property type="molecule type" value="Genomic_DNA"/>
</dbReference>
<dbReference type="SUPFAM" id="SSF63748">
    <property type="entry name" value="Tudor/PWWP/MBT"/>
    <property type="match status" value="9"/>
</dbReference>
<dbReference type="GO" id="GO:0004527">
    <property type="term" value="F:exonuclease activity"/>
    <property type="evidence" value="ECO:0007669"/>
    <property type="project" value="InterPro"/>
</dbReference>
<feature type="compositionally biased region" description="Basic and acidic residues" evidence="3">
    <location>
        <begin position="1207"/>
        <end position="1221"/>
    </location>
</feature>
<dbReference type="InterPro" id="IPR047021">
    <property type="entry name" value="REXO1/3/4-like"/>
</dbReference>
<feature type="region of interest" description="Disordered" evidence="3">
    <location>
        <begin position="2304"/>
        <end position="2347"/>
    </location>
</feature>
<dbReference type="InterPro" id="IPR000313">
    <property type="entry name" value="PWWP_dom"/>
</dbReference>
<dbReference type="InterPro" id="IPR013520">
    <property type="entry name" value="Ribonucl_H"/>
</dbReference>
<evidence type="ECO:0000313" key="7">
    <source>
        <dbReference type="Proteomes" id="UP000332933"/>
    </source>
</evidence>
<feature type="domain" description="PWWP" evidence="4">
    <location>
        <begin position="1582"/>
        <end position="1642"/>
    </location>
</feature>
<feature type="compositionally biased region" description="Polar residues" evidence="3">
    <location>
        <begin position="289"/>
        <end position="301"/>
    </location>
</feature>
<reference evidence="5" key="2">
    <citation type="submission" date="2019-06" db="EMBL/GenBank/DDBJ databases">
        <title>Genomics analysis of Aphanomyces spp. identifies a new class of oomycete effector associated with host adaptation.</title>
        <authorList>
            <person name="Gaulin E."/>
        </authorList>
    </citation>
    <scope>NUCLEOTIDE SEQUENCE</scope>
    <source>
        <strain evidence="5">CBS 578.67</strain>
    </source>
</reference>
<dbReference type="Pfam" id="PF00855">
    <property type="entry name" value="PWWP"/>
    <property type="match status" value="8"/>
</dbReference>
<feature type="domain" description="PWWP" evidence="4">
    <location>
        <begin position="954"/>
        <end position="1031"/>
    </location>
</feature>
<feature type="region of interest" description="Disordered" evidence="3">
    <location>
        <begin position="1741"/>
        <end position="1817"/>
    </location>
</feature>
<reference evidence="6 7" key="1">
    <citation type="submission" date="2019-03" db="EMBL/GenBank/DDBJ databases">
        <authorList>
            <person name="Gaulin E."/>
            <person name="Dumas B."/>
        </authorList>
    </citation>
    <scope>NUCLEOTIDE SEQUENCE [LARGE SCALE GENOMIC DNA]</scope>
    <source>
        <strain evidence="6">CBS 568.67</strain>
    </source>
</reference>
<feature type="domain" description="PWWP" evidence="4">
    <location>
        <begin position="607"/>
        <end position="667"/>
    </location>
</feature>
<proteinExistence type="predicted"/>
<organism evidence="6 7">
    <name type="scientific">Aphanomyces stellatus</name>
    <dbReference type="NCBI Taxonomy" id="120398"/>
    <lineage>
        <taxon>Eukaryota</taxon>
        <taxon>Sar</taxon>
        <taxon>Stramenopiles</taxon>
        <taxon>Oomycota</taxon>
        <taxon>Saprolegniomycetes</taxon>
        <taxon>Saprolegniales</taxon>
        <taxon>Verrucalvaceae</taxon>
        <taxon>Aphanomyces</taxon>
    </lineage>
</organism>
<dbReference type="Proteomes" id="UP000332933">
    <property type="component" value="Unassembled WGS sequence"/>
</dbReference>
<dbReference type="Pfam" id="PF00929">
    <property type="entry name" value="RNase_T"/>
    <property type="match status" value="1"/>
</dbReference>
<dbReference type="CDD" id="cd05162">
    <property type="entry name" value="PWWP"/>
    <property type="match status" value="10"/>
</dbReference>
<feature type="compositionally biased region" description="Basic and acidic residues" evidence="3">
    <location>
        <begin position="1741"/>
        <end position="1751"/>
    </location>
</feature>
<evidence type="ECO:0000256" key="2">
    <source>
        <dbReference type="ARBA" id="ARBA00022801"/>
    </source>
</evidence>
<evidence type="ECO:0000259" key="4">
    <source>
        <dbReference type="PROSITE" id="PS50812"/>
    </source>
</evidence>
<feature type="compositionally biased region" description="Acidic residues" evidence="3">
    <location>
        <begin position="2313"/>
        <end position="2347"/>
    </location>
</feature>
<feature type="region of interest" description="Disordered" evidence="3">
    <location>
        <begin position="570"/>
        <end position="595"/>
    </location>
</feature>
<evidence type="ECO:0000313" key="5">
    <source>
        <dbReference type="EMBL" id="KAF0701217.1"/>
    </source>
</evidence>
<evidence type="ECO:0000256" key="3">
    <source>
        <dbReference type="SAM" id="MobiDB-lite"/>
    </source>
</evidence>
<feature type="compositionally biased region" description="Polar residues" evidence="3">
    <location>
        <begin position="1752"/>
        <end position="1763"/>
    </location>
</feature>
<evidence type="ECO:0000313" key="6">
    <source>
        <dbReference type="EMBL" id="VFT85178.1"/>
    </source>
</evidence>
<name>A0A485KJX5_9STRA</name>
<protein>
    <submittedName>
        <fullName evidence="6">Aste57867_8291 protein</fullName>
    </submittedName>
</protein>
<dbReference type="EMBL" id="VJMH01005097">
    <property type="protein sequence ID" value="KAF0701217.1"/>
    <property type="molecule type" value="Genomic_DNA"/>
</dbReference>
<keyword evidence="1" id="KW-0540">Nuclease</keyword>
<gene>
    <name evidence="6" type="primary">Aste57867_8291</name>
    <name evidence="5" type="ORF">As57867_008260</name>
    <name evidence="6" type="ORF">ASTE57867_8291</name>
</gene>
<accession>A0A485KJX5</accession>
<evidence type="ECO:0000256" key="1">
    <source>
        <dbReference type="ARBA" id="ARBA00022722"/>
    </source>
</evidence>
<feature type="domain" description="PWWP" evidence="4">
    <location>
        <begin position="777"/>
        <end position="843"/>
    </location>
</feature>
<dbReference type="InterPro" id="IPR012337">
    <property type="entry name" value="RNaseH-like_sf"/>
</dbReference>
<dbReference type="Gene3D" id="2.30.30.140">
    <property type="match status" value="11"/>
</dbReference>
<keyword evidence="2" id="KW-0378">Hydrolase</keyword>